<accession>A0ABV7ENU2</accession>
<organism evidence="1 2">
    <name type="scientific">Salinisphaera aquimarina</name>
    <dbReference type="NCBI Taxonomy" id="2094031"/>
    <lineage>
        <taxon>Bacteria</taxon>
        <taxon>Pseudomonadati</taxon>
        <taxon>Pseudomonadota</taxon>
        <taxon>Gammaproteobacteria</taxon>
        <taxon>Salinisphaerales</taxon>
        <taxon>Salinisphaeraceae</taxon>
        <taxon>Salinisphaera</taxon>
    </lineage>
</organism>
<sequence>MPLVKIDVLEGRQDSELQALLDAAHEAVVKTFHVPESDRYQIVYTHKLGEMVLRDTGLGFSRTNNAVVITVISKSRSTQMKSDLYAALADNLAERCALDSNDLVVAVIENGEADWSFGRGKAQFLTGEL</sequence>
<evidence type="ECO:0000313" key="2">
    <source>
        <dbReference type="Proteomes" id="UP001595462"/>
    </source>
</evidence>
<keyword evidence="2" id="KW-1185">Reference proteome</keyword>
<comment type="caution">
    <text evidence="1">The sequence shown here is derived from an EMBL/GenBank/DDBJ whole genome shotgun (WGS) entry which is preliminary data.</text>
</comment>
<dbReference type="InterPro" id="IPR014347">
    <property type="entry name" value="Tautomerase/MIF_sf"/>
</dbReference>
<dbReference type="PANTHER" id="PTHR38460">
    <property type="entry name" value="TAUTOMERASE YOLI-RELATED"/>
    <property type="match status" value="1"/>
</dbReference>
<dbReference type="Gene3D" id="3.30.429.10">
    <property type="entry name" value="Macrophage Migration Inhibitory Factor"/>
    <property type="match status" value="1"/>
</dbReference>
<dbReference type="Pfam" id="PF14552">
    <property type="entry name" value="Tautomerase_2"/>
    <property type="match status" value="1"/>
</dbReference>
<reference evidence="2" key="1">
    <citation type="journal article" date="2019" name="Int. J. Syst. Evol. Microbiol.">
        <title>The Global Catalogue of Microorganisms (GCM) 10K type strain sequencing project: providing services to taxonomists for standard genome sequencing and annotation.</title>
        <authorList>
            <consortium name="The Broad Institute Genomics Platform"/>
            <consortium name="The Broad Institute Genome Sequencing Center for Infectious Disease"/>
            <person name="Wu L."/>
            <person name="Ma J."/>
        </authorList>
    </citation>
    <scope>NUCLEOTIDE SEQUENCE [LARGE SCALE GENOMIC DNA]</scope>
    <source>
        <strain evidence="2">KCTC 52640</strain>
    </source>
</reference>
<protein>
    <submittedName>
        <fullName evidence="1">Tautomerase family protein</fullName>
    </submittedName>
</protein>
<dbReference type="InterPro" id="IPR037479">
    <property type="entry name" value="Tauto_MSAD"/>
</dbReference>
<evidence type="ECO:0000313" key="1">
    <source>
        <dbReference type="EMBL" id="MFC3103480.1"/>
    </source>
</evidence>
<name>A0ABV7ENU2_9GAMM</name>
<proteinExistence type="predicted"/>
<dbReference type="RefSeq" id="WP_380687551.1">
    <property type="nucleotide sequence ID" value="NZ_JBHRSS010000003.1"/>
</dbReference>
<dbReference type="SUPFAM" id="SSF55331">
    <property type="entry name" value="Tautomerase/MIF"/>
    <property type="match status" value="1"/>
</dbReference>
<gene>
    <name evidence="1" type="ORF">ACFOSU_06215</name>
</gene>
<dbReference type="Proteomes" id="UP001595462">
    <property type="component" value="Unassembled WGS sequence"/>
</dbReference>
<dbReference type="EMBL" id="JBHRSS010000003">
    <property type="protein sequence ID" value="MFC3103480.1"/>
    <property type="molecule type" value="Genomic_DNA"/>
</dbReference>
<dbReference type="PANTHER" id="PTHR38460:SF1">
    <property type="entry name" value="TAUTOMERASE YOLI-RELATED"/>
    <property type="match status" value="1"/>
</dbReference>